<dbReference type="SMART" id="SM00315">
    <property type="entry name" value="RGS"/>
    <property type="match status" value="1"/>
</dbReference>
<dbReference type="EMBL" id="CAJNYT010004466">
    <property type="protein sequence ID" value="CAF3664950.1"/>
    <property type="molecule type" value="Genomic_DNA"/>
</dbReference>
<dbReference type="AlphaFoldDB" id="A0A817X0B2"/>
<dbReference type="GO" id="GO:0008277">
    <property type="term" value="P:regulation of G protein-coupled receptor signaling pathway"/>
    <property type="evidence" value="ECO:0007669"/>
    <property type="project" value="TreeGrafter"/>
</dbReference>
<dbReference type="InterPro" id="IPR046995">
    <property type="entry name" value="RGS10/12/14-like"/>
</dbReference>
<gene>
    <name evidence="4" type="ORF">GRG538_LOCUS25994</name>
    <name evidence="3" type="ORF">LUA448_LOCUS14036</name>
</gene>
<evidence type="ECO:0000259" key="2">
    <source>
        <dbReference type="PROSITE" id="PS50132"/>
    </source>
</evidence>
<comment type="caution">
    <text evidence="3">The sequence shown here is derived from an EMBL/GenBank/DDBJ whole genome shotgun (WGS) entry which is preliminary data.</text>
</comment>
<dbReference type="SUPFAM" id="SSF48097">
    <property type="entry name" value="Regulator of G-protein signaling, RGS"/>
    <property type="match status" value="1"/>
</dbReference>
<dbReference type="PROSITE" id="PS50132">
    <property type="entry name" value="RGS"/>
    <property type="match status" value="1"/>
</dbReference>
<dbReference type="Gene3D" id="1.10.167.10">
    <property type="entry name" value="Regulator of G-protein Signalling 4, domain 2"/>
    <property type="match status" value="1"/>
</dbReference>
<name>A0A817X0B2_9BILA</name>
<dbReference type="Proteomes" id="UP000663872">
    <property type="component" value="Unassembled WGS sequence"/>
</dbReference>
<proteinExistence type="predicted"/>
<dbReference type="GO" id="GO:0005096">
    <property type="term" value="F:GTPase activator activity"/>
    <property type="evidence" value="ECO:0007669"/>
    <property type="project" value="InterPro"/>
</dbReference>
<feature type="compositionally biased region" description="Low complexity" evidence="1">
    <location>
        <begin position="14"/>
        <end position="29"/>
    </location>
</feature>
<evidence type="ECO:0000256" key="1">
    <source>
        <dbReference type="SAM" id="MobiDB-lite"/>
    </source>
</evidence>
<feature type="compositionally biased region" description="Polar residues" evidence="1">
    <location>
        <begin position="39"/>
        <end position="52"/>
    </location>
</feature>
<dbReference type="GO" id="GO:0005634">
    <property type="term" value="C:nucleus"/>
    <property type="evidence" value="ECO:0007669"/>
    <property type="project" value="TreeGrafter"/>
</dbReference>
<feature type="domain" description="RGS" evidence="2">
    <location>
        <begin position="158"/>
        <end position="249"/>
    </location>
</feature>
<dbReference type="InterPro" id="IPR044926">
    <property type="entry name" value="RGS_subdomain_2"/>
</dbReference>
<organism evidence="3 5">
    <name type="scientific">Rotaria socialis</name>
    <dbReference type="NCBI Taxonomy" id="392032"/>
    <lineage>
        <taxon>Eukaryota</taxon>
        <taxon>Metazoa</taxon>
        <taxon>Spiralia</taxon>
        <taxon>Gnathifera</taxon>
        <taxon>Rotifera</taxon>
        <taxon>Eurotatoria</taxon>
        <taxon>Bdelloidea</taxon>
        <taxon>Philodinida</taxon>
        <taxon>Philodinidae</taxon>
        <taxon>Rotaria</taxon>
    </lineage>
</organism>
<evidence type="ECO:0000313" key="3">
    <source>
        <dbReference type="EMBL" id="CAF3362039.1"/>
    </source>
</evidence>
<dbReference type="PANTHER" id="PTHR45945">
    <property type="entry name" value="REGULATOR OF G-PROTEIN SIGNALING LOCO"/>
    <property type="match status" value="1"/>
</dbReference>
<protein>
    <recommendedName>
        <fullName evidence="2">RGS domain-containing protein</fullName>
    </recommendedName>
</protein>
<dbReference type="GO" id="GO:0005737">
    <property type="term" value="C:cytoplasm"/>
    <property type="evidence" value="ECO:0007669"/>
    <property type="project" value="TreeGrafter"/>
</dbReference>
<reference evidence="3" key="1">
    <citation type="submission" date="2021-02" db="EMBL/GenBank/DDBJ databases">
        <authorList>
            <person name="Nowell W R."/>
        </authorList>
    </citation>
    <scope>NUCLEOTIDE SEQUENCE</scope>
</reference>
<feature type="region of interest" description="Disordered" evidence="1">
    <location>
        <begin position="1"/>
        <end position="74"/>
    </location>
</feature>
<feature type="compositionally biased region" description="Polar residues" evidence="1">
    <location>
        <begin position="1"/>
        <end position="13"/>
    </location>
</feature>
<dbReference type="GO" id="GO:0005886">
    <property type="term" value="C:plasma membrane"/>
    <property type="evidence" value="ECO:0007669"/>
    <property type="project" value="TreeGrafter"/>
</dbReference>
<dbReference type="InterPro" id="IPR016137">
    <property type="entry name" value="RGS"/>
</dbReference>
<dbReference type="Pfam" id="PF00615">
    <property type="entry name" value="RGS"/>
    <property type="match status" value="1"/>
</dbReference>
<accession>A0A817X0B2</accession>
<evidence type="ECO:0000313" key="5">
    <source>
        <dbReference type="Proteomes" id="UP000663833"/>
    </source>
</evidence>
<dbReference type="Proteomes" id="UP000663833">
    <property type="component" value="Unassembled WGS sequence"/>
</dbReference>
<sequence>MDSNIDSCRTGTTSQSSVESSSPNPVLSSIEEEDDQHQRSISSPPQNSIVPYSSSSSSSFSDGEILDNELDGVGSTATTRSTGQFLWIDHHHPRLPFLDHPPPIEDLRTRFASAYILTAEPSLTNELSLQHETSINECSIDLIDLIEEVSSAASCAIYFESLLNDEIGLHYMDLRSFKKEFSQENIEFWIECENFKQLVNQDEIDRKANSIWSTYLYDIEDGSCRLNIDNRTREECRQLLLNNPNIHIF</sequence>
<evidence type="ECO:0000313" key="4">
    <source>
        <dbReference type="EMBL" id="CAF3664950.1"/>
    </source>
</evidence>
<dbReference type="PANTHER" id="PTHR45945:SF3">
    <property type="entry name" value="REGULATOR OF G-PROTEIN SIGNALING LOCO"/>
    <property type="match status" value="1"/>
</dbReference>
<dbReference type="EMBL" id="CAJNYD010001752">
    <property type="protein sequence ID" value="CAF3362039.1"/>
    <property type="molecule type" value="Genomic_DNA"/>
</dbReference>
<dbReference type="InterPro" id="IPR036305">
    <property type="entry name" value="RGS_sf"/>
</dbReference>